<gene>
    <name evidence="2" type="ORF">AVEN_84917_1</name>
</gene>
<feature type="region of interest" description="Disordered" evidence="1">
    <location>
        <begin position="151"/>
        <end position="202"/>
    </location>
</feature>
<dbReference type="OrthoDB" id="6775559at2759"/>
<evidence type="ECO:0000313" key="3">
    <source>
        <dbReference type="Proteomes" id="UP000499080"/>
    </source>
</evidence>
<organism evidence="2 3">
    <name type="scientific">Araneus ventricosus</name>
    <name type="common">Orbweaver spider</name>
    <name type="synonym">Epeira ventricosa</name>
    <dbReference type="NCBI Taxonomy" id="182803"/>
    <lineage>
        <taxon>Eukaryota</taxon>
        <taxon>Metazoa</taxon>
        <taxon>Ecdysozoa</taxon>
        <taxon>Arthropoda</taxon>
        <taxon>Chelicerata</taxon>
        <taxon>Arachnida</taxon>
        <taxon>Araneae</taxon>
        <taxon>Araneomorphae</taxon>
        <taxon>Entelegynae</taxon>
        <taxon>Araneoidea</taxon>
        <taxon>Araneidae</taxon>
        <taxon>Araneus</taxon>
    </lineage>
</organism>
<name>A0A4Y2C0T0_ARAVE</name>
<feature type="compositionally biased region" description="Polar residues" evidence="1">
    <location>
        <begin position="186"/>
        <end position="197"/>
    </location>
</feature>
<comment type="caution">
    <text evidence="2">The sequence shown here is derived from an EMBL/GenBank/DDBJ whole genome shotgun (WGS) entry which is preliminary data.</text>
</comment>
<sequence length="665" mass="73302">QKLSLRKHALPPPKVDAELRPFGTNIPSPLKSGTNIPPPLQSDWATSSQEGNPHMIPPGAPGYDKMDNSVIPPTGQPSPLTDTQDVLAPTTGPFCPVPNLDHIDMIAEDTDDTDVFYEVQSTPPGPHPPIGRQIYLKDNIPSPDHFTVGVHDVPMDEGQKPRRKRRNQAKTVASKTKVPKPLPGPSNGTRLENQTMPKPTRPKLKPILFENFWQSTPDYFVPNTPNLQPRANMLLSGEVPSTPLNLIPGTDEFSAKEGMQAIFATRPVHADMASCLMAFAALIDNMFSKMKNVTEGGSCRYCTRSSQPTPKFERTKANVPPAKIGQIPSLEFQARPGPSGLQSAAGPSGLPVLPEIPVSESTPGHSGLSDTLWTTVVSKKRKPAPILQAPSKRPPQRQQNQPAPLPPRPNLPVLVIHPKPETVTTSAQLKQLLETKISPHQLGVKIISCQPAHGNGLLLRTETLEMSRTITTAINTHVDLGPVCNAREPRKRIPQILIYDVPTLPGDRETAEAEFVAKLKSSNTLPDGTVKVLFRKKGRGSTQHWVLAVDPLVFQAIKGKGRLHWGFGSLKFREHLEPTRCFKCHRFGHIWSTCSAPVELCSRCPGDHSYTVCQKETPVCRRCREYNARNKNGPRLPLHHTAVSEKCPLYLREREELRKQTNYGP</sequence>
<dbReference type="Proteomes" id="UP000499080">
    <property type="component" value="Unassembled WGS sequence"/>
</dbReference>
<feature type="compositionally biased region" description="Polar residues" evidence="1">
    <location>
        <begin position="25"/>
        <end position="35"/>
    </location>
</feature>
<proteinExistence type="predicted"/>
<feature type="region of interest" description="Disordered" evidence="1">
    <location>
        <begin position="385"/>
        <end position="410"/>
    </location>
</feature>
<evidence type="ECO:0000313" key="2">
    <source>
        <dbReference type="EMBL" id="GBL97206.1"/>
    </source>
</evidence>
<feature type="region of interest" description="Disordered" evidence="1">
    <location>
        <begin position="303"/>
        <end position="370"/>
    </location>
</feature>
<dbReference type="AlphaFoldDB" id="A0A4Y2C0T0"/>
<feature type="region of interest" description="Disordered" evidence="1">
    <location>
        <begin position="1"/>
        <end position="84"/>
    </location>
</feature>
<protein>
    <recommendedName>
        <fullName evidence="4">CCHC-type domain-containing protein</fullName>
    </recommendedName>
</protein>
<evidence type="ECO:0008006" key="4">
    <source>
        <dbReference type="Google" id="ProtNLM"/>
    </source>
</evidence>
<keyword evidence="3" id="KW-1185">Reference proteome</keyword>
<reference evidence="2 3" key="1">
    <citation type="journal article" date="2019" name="Sci. Rep.">
        <title>Orb-weaving spider Araneus ventricosus genome elucidates the spidroin gene catalogue.</title>
        <authorList>
            <person name="Kono N."/>
            <person name="Nakamura H."/>
            <person name="Ohtoshi R."/>
            <person name="Moran D.A.P."/>
            <person name="Shinohara A."/>
            <person name="Yoshida Y."/>
            <person name="Fujiwara M."/>
            <person name="Mori M."/>
            <person name="Tomita M."/>
            <person name="Arakawa K."/>
        </authorList>
    </citation>
    <scope>NUCLEOTIDE SEQUENCE [LARGE SCALE GENOMIC DNA]</scope>
</reference>
<feature type="non-terminal residue" evidence="2">
    <location>
        <position position="1"/>
    </location>
</feature>
<dbReference type="EMBL" id="BGPR01000128">
    <property type="protein sequence ID" value="GBL97206.1"/>
    <property type="molecule type" value="Genomic_DNA"/>
</dbReference>
<evidence type="ECO:0000256" key="1">
    <source>
        <dbReference type="SAM" id="MobiDB-lite"/>
    </source>
</evidence>
<accession>A0A4Y2C0T0</accession>
<feature type="compositionally biased region" description="Polar residues" evidence="1">
    <location>
        <begin position="359"/>
        <end position="370"/>
    </location>
</feature>